<dbReference type="InterPro" id="IPR008920">
    <property type="entry name" value="TF_FadR/GntR_C"/>
</dbReference>
<dbReference type="InterPro" id="IPR011711">
    <property type="entry name" value="GntR_C"/>
</dbReference>
<dbReference type="Pfam" id="PF07729">
    <property type="entry name" value="FCD"/>
    <property type="match status" value="1"/>
</dbReference>
<dbReference type="InterPro" id="IPR036388">
    <property type="entry name" value="WH-like_DNA-bd_sf"/>
</dbReference>
<dbReference type="Proteomes" id="UP000199475">
    <property type="component" value="Unassembled WGS sequence"/>
</dbReference>
<dbReference type="SUPFAM" id="SSF46785">
    <property type="entry name" value="Winged helix' DNA-binding domain"/>
    <property type="match status" value="1"/>
</dbReference>
<organism evidence="5 6">
    <name type="scientific">Tessaracoccus oleiagri</name>
    <dbReference type="NCBI Taxonomy" id="686624"/>
    <lineage>
        <taxon>Bacteria</taxon>
        <taxon>Bacillati</taxon>
        <taxon>Actinomycetota</taxon>
        <taxon>Actinomycetes</taxon>
        <taxon>Propionibacteriales</taxon>
        <taxon>Propionibacteriaceae</taxon>
        <taxon>Tessaracoccus</taxon>
    </lineage>
</organism>
<dbReference type="SUPFAM" id="SSF48008">
    <property type="entry name" value="GntR ligand-binding domain-like"/>
    <property type="match status" value="1"/>
</dbReference>
<evidence type="ECO:0000313" key="5">
    <source>
        <dbReference type="EMBL" id="SDL20141.1"/>
    </source>
</evidence>
<keyword evidence="1" id="KW-0805">Transcription regulation</keyword>
<dbReference type="GO" id="GO:0003700">
    <property type="term" value="F:DNA-binding transcription factor activity"/>
    <property type="evidence" value="ECO:0007669"/>
    <property type="project" value="InterPro"/>
</dbReference>
<dbReference type="InterPro" id="IPR036390">
    <property type="entry name" value="WH_DNA-bd_sf"/>
</dbReference>
<dbReference type="InterPro" id="IPR000524">
    <property type="entry name" value="Tscrpt_reg_HTH_GntR"/>
</dbReference>
<dbReference type="PROSITE" id="PS50949">
    <property type="entry name" value="HTH_GNTR"/>
    <property type="match status" value="1"/>
</dbReference>
<sequence length="285" mass="30896">MRCRGPAPAPQRRSLPPRESVIELWLSKHTRELAVNGRRSTVDLLGAGCGVIGCMKPETSPAPLQAIEFSNLRGQVLKVLRDSIITGAIPQGSALVETRLAGQLNVSRGTVREALLELQQQQLVEATSNGRLHVRALDAQKVYELFTVRAALEGLAARLIAEHPDRGSHQETLRQRLAVMSEQRDGPIVDLIDADLAFHRTLVELAGNAVLQSSWLALEGPLRMAIMHAGADRARANITVEKHRPFIDALDVGVKNPADVIYRSLTMTAETLVGPGATEEDAGLS</sequence>
<reference evidence="5 6" key="1">
    <citation type="submission" date="2016-10" db="EMBL/GenBank/DDBJ databases">
        <authorList>
            <person name="de Groot N.N."/>
        </authorList>
    </citation>
    <scope>NUCLEOTIDE SEQUENCE [LARGE SCALE GENOMIC DNA]</scope>
    <source>
        <strain evidence="5 6">CGMCC 1.9159</strain>
    </source>
</reference>
<dbReference type="EMBL" id="FNGP01000001">
    <property type="protein sequence ID" value="SDL20141.1"/>
    <property type="molecule type" value="Genomic_DNA"/>
</dbReference>
<dbReference type="STRING" id="686624.SAMN04488242_0724"/>
<dbReference type="Pfam" id="PF00392">
    <property type="entry name" value="GntR"/>
    <property type="match status" value="1"/>
</dbReference>
<dbReference type="Gene3D" id="1.20.120.530">
    <property type="entry name" value="GntR ligand-binding domain-like"/>
    <property type="match status" value="1"/>
</dbReference>
<dbReference type="PANTHER" id="PTHR43537">
    <property type="entry name" value="TRANSCRIPTIONAL REGULATOR, GNTR FAMILY"/>
    <property type="match status" value="1"/>
</dbReference>
<dbReference type="Gene3D" id="1.10.10.10">
    <property type="entry name" value="Winged helix-like DNA-binding domain superfamily/Winged helix DNA-binding domain"/>
    <property type="match status" value="1"/>
</dbReference>
<evidence type="ECO:0000256" key="2">
    <source>
        <dbReference type="ARBA" id="ARBA00023125"/>
    </source>
</evidence>
<evidence type="ECO:0000256" key="1">
    <source>
        <dbReference type="ARBA" id="ARBA00023015"/>
    </source>
</evidence>
<accession>A0A1G9I4H8</accession>
<dbReference type="PANTHER" id="PTHR43537:SF5">
    <property type="entry name" value="UXU OPERON TRANSCRIPTIONAL REGULATOR"/>
    <property type="match status" value="1"/>
</dbReference>
<dbReference type="SMART" id="SM00895">
    <property type="entry name" value="FCD"/>
    <property type="match status" value="1"/>
</dbReference>
<protein>
    <submittedName>
        <fullName evidence="5">DNA-binding transcriptional regulator, GntR family</fullName>
    </submittedName>
</protein>
<gene>
    <name evidence="5" type="ORF">SAMN04488242_0724</name>
</gene>
<name>A0A1G9I4H8_9ACTN</name>
<keyword evidence="3" id="KW-0804">Transcription</keyword>
<proteinExistence type="predicted"/>
<evidence type="ECO:0000313" key="6">
    <source>
        <dbReference type="Proteomes" id="UP000199475"/>
    </source>
</evidence>
<dbReference type="SMART" id="SM00345">
    <property type="entry name" value="HTH_GNTR"/>
    <property type="match status" value="1"/>
</dbReference>
<evidence type="ECO:0000256" key="3">
    <source>
        <dbReference type="ARBA" id="ARBA00023163"/>
    </source>
</evidence>
<evidence type="ECO:0000259" key="4">
    <source>
        <dbReference type="PROSITE" id="PS50949"/>
    </source>
</evidence>
<feature type="domain" description="HTH gntR-type" evidence="4">
    <location>
        <begin position="70"/>
        <end position="137"/>
    </location>
</feature>
<dbReference type="GO" id="GO:0003677">
    <property type="term" value="F:DNA binding"/>
    <property type="evidence" value="ECO:0007669"/>
    <property type="project" value="UniProtKB-KW"/>
</dbReference>
<dbReference type="AlphaFoldDB" id="A0A1G9I4H8"/>
<keyword evidence="2 5" id="KW-0238">DNA-binding</keyword>
<keyword evidence="6" id="KW-1185">Reference proteome</keyword>